<dbReference type="PANTHER" id="PTHR43861:SF1">
    <property type="entry name" value="TRANS-ACONITATE 2-METHYLTRANSFERASE"/>
    <property type="match status" value="1"/>
</dbReference>
<dbReference type="InterPro" id="IPR025714">
    <property type="entry name" value="Methyltranfer_dom"/>
</dbReference>
<feature type="domain" description="Methyltransferase" evidence="1">
    <location>
        <begin position="36"/>
        <end position="132"/>
    </location>
</feature>
<protein>
    <submittedName>
        <fullName evidence="2">Methyltransferase domain-containing protein</fullName>
    </submittedName>
</protein>
<reference evidence="2 3" key="1">
    <citation type="submission" date="2021-05" db="EMBL/GenBank/DDBJ databases">
        <title>Novel Bacillus species.</title>
        <authorList>
            <person name="Liu G."/>
        </authorList>
    </citation>
    <scope>NUCLEOTIDE SEQUENCE [LARGE SCALE GENOMIC DNA]</scope>
    <source>
        <strain evidence="2 3">FJAT-49682</strain>
    </source>
</reference>
<dbReference type="GO" id="GO:0008168">
    <property type="term" value="F:methyltransferase activity"/>
    <property type="evidence" value="ECO:0007669"/>
    <property type="project" value="UniProtKB-KW"/>
</dbReference>
<keyword evidence="3" id="KW-1185">Reference proteome</keyword>
<keyword evidence="2" id="KW-0489">Methyltransferase</keyword>
<dbReference type="EMBL" id="JAGYPN010000001">
    <property type="protein sequence ID" value="MBS4221288.1"/>
    <property type="molecule type" value="Genomic_DNA"/>
</dbReference>
<dbReference type="CDD" id="cd02440">
    <property type="entry name" value="AdoMet_MTases"/>
    <property type="match status" value="1"/>
</dbReference>
<keyword evidence="2" id="KW-0808">Transferase</keyword>
<sequence length="257" mass="28571">MGETVSKNIWDSNLYDEKINFVSQLGKGVVDLLDPQKGERILDLGCGTGDLTNEIAKSGAIPLGIDLSEQMIETAKIKFPNIEFSVGNAVSFKSSQKFDAVFSNAALHWMKQAAEVAETIWEVLNPGGRFVAEFGGKGNVATIIHGVDVALAGKGMSAADRNPWYYPSIGEYSSLLENQGFRVTYALHFDRPTPLNDGENGLKHWLDMFSDDFFYDFNTAAKLAMYEKIMADLKPELYKDGTWYADYKRIRVVAVKE</sequence>
<dbReference type="SUPFAM" id="SSF53335">
    <property type="entry name" value="S-adenosyl-L-methionine-dependent methyltransferases"/>
    <property type="match status" value="1"/>
</dbReference>
<evidence type="ECO:0000259" key="1">
    <source>
        <dbReference type="Pfam" id="PF13847"/>
    </source>
</evidence>
<dbReference type="PANTHER" id="PTHR43861">
    <property type="entry name" value="TRANS-ACONITATE 2-METHYLTRANSFERASE-RELATED"/>
    <property type="match status" value="1"/>
</dbReference>
<proteinExistence type="predicted"/>
<organism evidence="2 3">
    <name type="scientific">Lederbergia citrea</name>
    <dbReference type="NCBI Taxonomy" id="2833581"/>
    <lineage>
        <taxon>Bacteria</taxon>
        <taxon>Bacillati</taxon>
        <taxon>Bacillota</taxon>
        <taxon>Bacilli</taxon>
        <taxon>Bacillales</taxon>
        <taxon>Bacillaceae</taxon>
        <taxon>Lederbergia</taxon>
    </lineage>
</organism>
<dbReference type="Gene3D" id="3.40.50.150">
    <property type="entry name" value="Vaccinia Virus protein VP39"/>
    <property type="match status" value="1"/>
</dbReference>
<dbReference type="Proteomes" id="UP000676456">
    <property type="component" value="Unassembled WGS sequence"/>
</dbReference>
<dbReference type="InterPro" id="IPR029063">
    <property type="entry name" value="SAM-dependent_MTases_sf"/>
</dbReference>
<comment type="caution">
    <text evidence="2">The sequence shown here is derived from an EMBL/GenBank/DDBJ whole genome shotgun (WGS) entry which is preliminary data.</text>
</comment>
<dbReference type="AlphaFoldDB" id="A0A942UM33"/>
<gene>
    <name evidence="2" type="ORF">KHA91_00780</name>
</gene>
<dbReference type="Pfam" id="PF13847">
    <property type="entry name" value="Methyltransf_31"/>
    <property type="match status" value="1"/>
</dbReference>
<evidence type="ECO:0000313" key="2">
    <source>
        <dbReference type="EMBL" id="MBS4221288.1"/>
    </source>
</evidence>
<dbReference type="RefSeq" id="WP_213096327.1">
    <property type="nucleotide sequence ID" value="NZ_JAGYPH010000001.1"/>
</dbReference>
<dbReference type="GO" id="GO:0032259">
    <property type="term" value="P:methylation"/>
    <property type="evidence" value="ECO:0007669"/>
    <property type="project" value="UniProtKB-KW"/>
</dbReference>
<evidence type="ECO:0000313" key="3">
    <source>
        <dbReference type="Proteomes" id="UP000676456"/>
    </source>
</evidence>
<accession>A0A942UM33</accession>
<name>A0A942UM33_9BACI</name>